<keyword evidence="2" id="KW-1185">Reference proteome</keyword>
<comment type="caution">
    <text evidence="1">The sequence shown here is derived from an EMBL/GenBank/DDBJ whole genome shotgun (WGS) entry which is preliminary data.</text>
</comment>
<protein>
    <submittedName>
        <fullName evidence="1">Uncharacterized protein</fullName>
    </submittedName>
</protein>
<dbReference type="Proteomes" id="UP001056120">
    <property type="component" value="Linkage Group LG06"/>
</dbReference>
<evidence type="ECO:0000313" key="1">
    <source>
        <dbReference type="EMBL" id="KAI3811871.1"/>
    </source>
</evidence>
<organism evidence="1 2">
    <name type="scientific">Smallanthus sonchifolius</name>
    <dbReference type="NCBI Taxonomy" id="185202"/>
    <lineage>
        <taxon>Eukaryota</taxon>
        <taxon>Viridiplantae</taxon>
        <taxon>Streptophyta</taxon>
        <taxon>Embryophyta</taxon>
        <taxon>Tracheophyta</taxon>
        <taxon>Spermatophyta</taxon>
        <taxon>Magnoliopsida</taxon>
        <taxon>eudicotyledons</taxon>
        <taxon>Gunneridae</taxon>
        <taxon>Pentapetalae</taxon>
        <taxon>asterids</taxon>
        <taxon>campanulids</taxon>
        <taxon>Asterales</taxon>
        <taxon>Asteraceae</taxon>
        <taxon>Asteroideae</taxon>
        <taxon>Heliantheae alliance</taxon>
        <taxon>Millerieae</taxon>
        <taxon>Smallanthus</taxon>
    </lineage>
</organism>
<reference evidence="2" key="1">
    <citation type="journal article" date="2022" name="Mol. Ecol. Resour.">
        <title>The genomes of chicory, endive, great burdock and yacon provide insights into Asteraceae palaeo-polyploidization history and plant inulin production.</title>
        <authorList>
            <person name="Fan W."/>
            <person name="Wang S."/>
            <person name="Wang H."/>
            <person name="Wang A."/>
            <person name="Jiang F."/>
            <person name="Liu H."/>
            <person name="Zhao H."/>
            <person name="Xu D."/>
            <person name="Zhang Y."/>
        </authorList>
    </citation>
    <scope>NUCLEOTIDE SEQUENCE [LARGE SCALE GENOMIC DNA]</scope>
    <source>
        <strain evidence="2">cv. Yunnan</strain>
    </source>
</reference>
<dbReference type="EMBL" id="CM042023">
    <property type="protein sequence ID" value="KAI3811871.1"/>
    <property type="molecule type" value="Genomic_DNA"/>
</dbReference>
<sequence>MSFLMKTLISVPLVGRIRRNRVGENHEQLDLVKDRQERDTWDSVDDEPMNETGATLIDEDLHMVLLNKEYTGDSILENLSSTGGTRLIMKQRRMMRWRSALVGTRKATIWLWRR</sequence>
<reference evidence="1 2" key="2">
    <citation type="journal article" date="2022" name="Mol. Ecol. Resour.">
        <title>The genomes of chicory, endive, great burdock and yacon provide insights into Asteraceae paleo-polyploidization history and plant inulin production.</title>
        <authorList>
            <person name="Fan W."/>
            <person name="Wang S."/>
            <person name="Wang H."/>
            <person name="Wang A."/>
            <person name="Jiang F."/>
            <person name="Liu H."/>
            <person name="Zhao H."/>
            <person name="Xu D."/>
            <person name="Zhang Y."/>
        </authorList>
    </citation>
    <scope>NUCLEOTIDE SEQUENCE [LARGE SCALE GENOMIC DNA]</scope>
    <source>
        <strain evidence="2">cv. Yunnan</strain>
        <tissue evidence="1">Leaves</tissue>
    </source>
</reference>
<proteinExistence type="predicted"/>
<evidence type="ECO:0000313" key="2">
    <source>
        <dbReference type="Proteomes" id="UP001056120"/>
    </source>
</evidence>
<accession>A0ACB9IWJ5</accession>
<name>A0ACB9IWJ5_9ASTR</name>
<gene>
    <name evidence="1" type="ORF">L1987_16567</name>
</gene>